<dbReference type="PANTHER" id="PTHR10091">
    <property type="entry name" value="ALDOSE-1-EPIMERASE"/>
    <property type="match status" value="1"/>
</dbReference>
<dbReference type="InterPro" id="IPR014718">
    <property type="entry name" value="GH-type_carb-bd"/>
</dbReference>
<keyword evidence="2" id="KW-1185">Reference proteome</keyword>
<dbReference type="PATRIC" id="fig|864564.6.peg.718"/>
<dbReference type="HOGENOM" id="CLU_052486_1_1_11"/>
<dbReference type="InterPro" id="IPR037480">
    <property type="entry name" value="YihR-like"/>
</dbReference>
<evidence type="ECO:0000313" key="2">
    <source>
        <dbReference type="Proteomes" id="UP000004946"/>
    </source>
</evidence>
<dbReference type="GO" id="GO:0030246">
    <property type="term" value="F:carbohydrate binding"/>
    <property type="evidence" value="ECO:0007669"/>
    <property type="project" value="InterPro"/>
</dbReference>
<reference evidence="1 2" key="1">
    <citation type="submission" date="2010-12" db="EMBL/GenBank/DDBJ databases">
        <authorList>
            <person name="Muzny D."/>
            <person name="Qin X."/>
            <person name="Buhay C."/>
            <person name="Dugan-Rocha S."/>
            <person name="Ding Y."/>
            <person name="Chen G."/>
            <person name="Hawes A."/>
            <person name="Holder M."/>
            <person name="Jhangiani S."/>
            <person name="Johnson A."/>
            <person name="Khan Z."/>
            <person name="Li Z."/>
            <person name="Liu W."/>
            <person name="Liu X."/>
            <person name="Perez L."/>
            <person name="Shen H."/>
            <person name="Wang Q."/>
            <person name="Watt J."/>
            <person name="Xi L."/>
            <person name="Xin Y."/>
            <person name="Zhou J."/>
            <person name="Deng J."/>
            <person name="Jiang H."/>
            <person name="Liu Y."/>
            <person name="Qu J."/>
            <person name="Song X.-Z."/>
            <person name="Zhang L."/>
            <person name="Villasana D."/>
            <person name="Johnson A."/>
            <person name="Liu J."/>
            <person name="Liyanage D."/>
            <person name="Lorensuhewa L."/>
            <person name="Robinson T."/>
            <person name="Song A."/>
            <person name="Song B.-B."/>
            <person name="Dinh H."/>
            <person name="Thornton R."/>
            <person name="Coyle M."/>
            <person name="Francisco L."/>
            <person name="Jackson L."/>
            <person name="Javaid M."/>
            <person name="Korchina V."/>
            <person name="Kovar C."/>
            <person name="Mata R."/>
            <person name="Mathew T."/>
            <person name="Ngo R."/>
            <person name="Nguyen L."/>
            <person name="Nguyen N."/>
            <person name="Okwuonu G."/>
            <person name="Ongeri F."/>
            <person name="Pham C."/>
            <person name="Simmons D."/>
            <person name="Wilczek-Boney K."/>
            <person name="Hale W."/>
            <person name="Jakkamsetti A."/>
            <person name="Pham P."/>
            <person name="Ruth R."/>
            <person name="San Lucas F."/>
            <person name="Warren J."/>
            <person name="Zhang J."/>
            <person name="Zhao Z."/>
            <person name="Zhou C."/>
            <person name="Zhu D."/>
            <person name="Lee S."/>
            <person name="Bess C."/>
            <person name="Blankenburg K."/>
            <person name="Forbes L."/>
            <person name="Fu Q."/>
            <person name="Gubbala S."/>
            <person name="Hirani K."/>
            <person name="Jayaseelan J.C."/>
            <person name="Lara F."/>
            <person name="Munidasa M."/>
            <person name="Palculict T."/>
            <person name="Patil S."/>
            <person name="Pu L.-L."/>
            <person name="Saada N."/>
            <person name="Tang L."/>
            <person name="Weissenberger G."/>
            <person name="Zhu Y."/>
            <person name="Hemphill L."/>
            <person name="Shang Y."/>
            <person name="Youmans B."/>
            <person name="Ayvaz T."/>
            <person name="Ross M."/>
            <person name="Santibanez J."/>
            <person name="Aqrawi P."/>
            <person name="Gross S."/>
            <person name="Joshi V."/>
            <person name="Fowler G."/>
            <person name="Nazareth L."/>
            <person name="Reid J."/>
            <person name="Worley K."/>
            <person name="Petrosino J."/>
            <person name="Highlander S."/>
            <person name="Gibbs R."/>
        </authorList>
    </citation>
    <scope>NUCLEOTIDE SEQUENCE [LARGE SCALE GENOMIC DNA]</scope>
    <source>
        <strain evidence="1 2">DSM 10105</strain>
    </source>
</reference>
<dbReference type="KEGG" id="pdo:PSDT_0649"/>
<dbReference type="InterPro" id="IPR008183">
    <property type="entry name" value="Aldose_1/G6P_1-epimerase"/>
</dbReference>
<dbReference type="RefSeq" id="WP_006289373.1">
    <property type="nucleotide sequence ID" value="NZ_AP012333.1"/>
</dbReference>
<dbReference type="eggNOG" id="COG2017">
    <property type="taxonomic scope" value="Bacteria"/>
</dbReference>
<dbReference type="GO" id="GO:0004034">
    <property type="term" value="F:aldose 1-epimerase activity"/>
    <property type="evidence" value="ECO:0007669"/>
    <property type="project" value="TreeGrafter"/>
</dbReference>
<dbReference type="CDD" id="cd09022">
    <property type="entry name" value="Aldose_epim_Ec_YihR"/>
    <property type="match status" value="1"/>
</dbReference>
<dbReference type="SUPFAM" id="SSF74650">
    <property type="entry name" value="Galactose mutarotase-like"/>
    <property type="match status" value="1"/>
</dbReference>
<comment type="caution">
    <text evidence="1">The sequence shown here is derived from an EMBL/GenBank/DDBJ whole genome shotgun (WGS) entry which is preliminary data.</text>
</comment>
<dbReference type="InterPro" id="IPR011013">
    <property type="entry name" value="Gal_mutarotase_sf_dom"/>
</dbReference>
<dbReference type="Pfam" id="PF01263">
    <property type="entry name" value="Aldose_epim"/>
    <property type="match status" value="1"/>
</dbReference>
<accession>E6JZ99</accession>
<protein>
    <submittedName>
        <fullName evidence="1">Aldose 1-epimerase</fullName>
    </submittedName>
</protein>
<dbReference type="Gene3D" id="2.70.98.10">
    <property type="match status" value="1"/>
</dbReference>
<evidence type="ECO:0000313" key="1">
    <source>
        <dbReference type="EMBL" id="EFT83989.1"/>
    </source>
</evidence>
<dbReference type="GO" id="GO:0033499">
    <property type="term" value="P:galactose catabolic process via UDP-galactose, Leloir pathway"/>
    <property type="evidence" value="ECO:0007669"/>
    <property type="project" value="TreeGrafter"/>
</dbReference>
<dbReference type="Proteomes" id="UP000004946">
    <property type="component" value="Chromosome"/>
</dbReference>
<dbReference type="AlphaFoldDB" id="E6JZ99"/>
<dbReference type="PANTHER" id="PTHR10091:SF0">
    <property type="entry name" value="GALACTOSE MUTAROTASE"/>
    <property type="match status" value="1"/>
</dbReference>
<organism evidence="1 2">
    <name type="scientific">Parascardovia denticolens DSM 10105 = JCM 12538</name>
    <dbReference type="NCBI Taxonomy" id="864564"/>
    <lineage>
        <taxon>Bacteria</taxon>
        <taxon>Bacillati</taxon>
        <taxon>Actinomycetota</taxon>
        <taxon>Actinomycetes</taxon>
        <taxon>Bifidobacteriales</taxon>
        <taxon>Bifidobacteriaceae</taxon>
        <taxon>Parascardovia</taxon>
    </lineage>
</organism>
<dbReference type="EMBL" id="AEON01000001">
    <property type="protein sequence ID" value="EFT83989.1"/>
    <property type="molecule type" value="Genomic_DNA"/>
</dbReference>
<proteinExistence type="predicted"/>
<sequence>MTIRTHHRGNEYTIEAGDYRAIILQQGAALQSLTWQGKKIVVPSPTDQTVHACCGQILIPFPNRIEDGEYDFDGNHYLLPIDEHDRNNAIHGYGYRAMWDLVSLDAGSVTLSWQTPYLAGYPFDLTVTACWRLSEDGLGLTVTAHNHDSREAPWACAIHPWLFNGSDQAEGDAVDQANGMCHLTIPSDTHVTVNDRLLPTGQEPVEGTTYDLREGPSLEGRPFDDAWTSVDHDPATGLTSAVFTRPDGITVTLSGDRSVTSFQVCTGTGFAPQNRPQGVAVEPQTAYANAFRTGIDLLSIEPDGEVSTTFSFHAEEK</sequence>
<gene>
    <name evidence="1" type="ORF">HMPREF0620_0994</name>
</gene>
<name>E6JZ99_PARDN</name>
<dbReference type="GO" id="GO:0006006">
    <property type="term" value="P:glucose metabolic process"/>
    <property type="evidence" value="ECO:0007669"/>
    <property type="project" value="TreeGrafter"/>
</dbReference>